<reference evidence="2" key="1">
    <citation type="journal article" date="2011" name="PLoS Biol.">
        <title>Gene gain and loss during evolution of obligate parasitism in the white rust pathogen of Arabidopsis thaliana.</title>
        <authorList>
            <person name="Kemen E."/>
            <person name="Gardiner A."/>
            <person name="Schultz-Larsen T."/>
            <person name="Kemen A.C."/>
            <person name="Balmuth A.L."/>
            <person name="Robert-Seilaniantz A."/>
            <person name="Bailey K."/>
            <person name="Holub E."/>
            <person name="Studholme D.J."/>
            <person name="Maclean D."/>
            <person name="Jones J.D."/>
        </authorList>
    </citation>
    <scope>NUCLEOTIDE SEQUENCE</scope>
</reference>
<feature type="compositionally biased region" description="Acidic residues" evidence="1">
    <location>
        <begin position="282"/>
        <end position="291"/>
    </location>
</feature>
<dbReference type="EMBL" id="FR824088">
    <property type="protein sequence ID" value="CCA18035.1"/>
    <property type="molecule type" value="Genomic_DNA"/>
</dbReference>
<dbReference type="HOGENOM" id="CLU_494694_0_0_1"/>
<evidence type="ECO:0000313" key="2">
    <source>
        <dbReference type="EMBL" id="CCA18035.1"/>
    </source>
</evidence>
<organism evidence="2">
    <name type="scientific">Albugo laibachii Nc14</name>
    <dbReference type="NCBI Taxonomy" id="890382"/>
    <lineage>
        <taxon>Eukaryota</taxon>
        <taxon>Sar</taxon>
        <taxon>Stramenopiles</taxon>
        <taxon>Oomycota</taxon>
        <taxon>Peronosporomycetes</taxon>
        <taxon>Albuginales</taxon>
        <taxon>Albuginaceae</taxon>
        <taxon>Albugo</taxon>
    </lineage>
</organism>
<dbReference type="AlphaFoldDB" id="F0WA65"/>
<accession>F0WA65</accession>
<feature type="region of interest" description="Disordered" evidence="1">
    <location>
        <begin position="269"/>
        <end position="300"/>
    </location>
</feature>
<dbReference type="CDD" id="cd09272">
    <property type="entry name" value="RNase_HI_RT_Ty1"/>
    <property type="match status" value="1"/>
</dbReference>
<evidence type="ECO:0000256" key="1">
    <source>
        <dbReference type="SAM" id="MobiDB-lite"/>
    </source>
</evidence>
<dbReference type="PANTHER" id="PTHR11439:SF440">
    <property type="entry name" value="INTEGRASE CATALYTIC DOMAIN-CONTAINING PROTEIN"/>
    <property type="match status" value="1"/>
</dbReference>
<gene>
    <name evidence="2" type="primary">AlNc14C43G3605</name>
    <name evidence="2" type="ORF">ALNC14_041780</name>
</gene>
<sequence>MPTEGLMFLFYQTLIRRHDKTTGYEPKPPEYPLAAPLGAFDNAASVSAEISQPSEHGASECGADRLDRIERLIGNLISDMARERVEQTFASRGSIIAGCEGKGECRAKEGATRYLTTVVKTRNTRKKEGANGTPLVGDPKTYREVTQSEEDEKWRDAMRSEIDSLKAKGTWELIIHPPGQKLLHSKWDGTLERFKARLVACGNEKAYGEDYTLTFSAVMDMTTEKVVLDLARVWGVPARYGDVPNAYVKVEKEEDLEIVLQVPQGMEFDAGESNPALTPIGEEQDGEDEGDLLPSDGDGKVERPTVNMFHSLIGSLFWVSRCTRPDISFAVHRSSRRTHAPREFDWRWAKRSVGYSKGTVDLKLQRKGTTVMGETPTIMLQSYTDEDHAADRADRKSFSGGVICLNGMIVGWMCRNQASGALSTMEAEFVAALLIASNLLGLKELLGEIGAAIKQIKGEDSEGRAKHIAVRLKFIKNYSQKEVIKVDYCESRFMRADILTKTFAAPRIVEKTRLVMLKRLAMRGNKDHKQKIRLVSLLPNTDQVP</sequence>
<reference evidence="2" key="2">
    <citation type="submission" date="2011-02" db="EMBL/GenBank/DDBJ databases">
        <authorList>
            <person name="MacLean D."/>
        </authorList>
    </citation>
    <scope>NUCLEOTIDE SEQUENCE</scope>
</reference>
<proteinExistence type="predicted"/>
<protein>
    <submittedName>
        <fullName evidence="2">Uncharacterized protein AlNc14C43G3605</fullName>
    </submittedName>
</protein>
<dbReference type="PANTHER" id="PTHR11439">
    <property type="entry name" value="GAG-POL-RELATED RETROTRANSPOSON"/>
    <property type="match status" value="1"/>
</dbReference>
<name>F0WA65_9STRA</name>